<comment type="caution">
    <text evidence="3">The sequence shown here is derived from an EMBL/GenBank/DDBJ whole genome shotgun (WGS) entry which is preliminary data.</text>
</comment>
<dbReference type="RefSeq" id="WP_202245860.1">
    <property type="nucleotide sequence ID" value="NZ_JAESIY010000010.1"/>
</dbReference>
<evidence type="ECO:0000313" key="4">
    <source>
        <dbReference type="Proteomes" id="UP000659388"/>
    </source>
</evidence>
<name>A0A937FCT8_9BACT</name>
<dbReference type="InterPro" id="IPR014729">
    <property type="entry name" value="Rossmann-like_a/b/a_fold"/>
</dbReference>
<keyword evidence="4" id="KW-1185">Reference proteome</keyword>
<dbReference type="SUPFAM" id="SSF52402">
    <property type="entry name" value="Adenine nucleotide alpha hydrolases-like"/>
    <property type="match status" value="2"/>
</dbReference>
<gene>
    <name evidence="3" type="ORF">JL102_18095</name>
</gene>
<organism evidence="3 4">
    <name type="scientific">Fulvivirga sediminis</name>
    <dbReference type="NCBI Taxonomy" id="2803949"/>
    <lineage>
        <taxon>Bacteria</taxon>
        <taxon>Pseudomonadati</taxon>
        <taxon>Bacteroidota</taxon>
        <taxon>Cytophagia</taxon>
        <taxon>Cytophagales</taxon>
        <taxon>Fulvivirgaceae</taxon>
        <taxon>Fulvivirga</taxon>
    </lineage>
</organism>
<proteinExistence type="inferred from homology"/>
<dbReference type="Gene3D" id="3.40.50.620">
    <property type="entry name" value="HUPs"/>
    <property type="match status" value="2"/>
</dbReference>
<dbReference type="PANTHER" id="PTHR46268">
    <property type="entry name" value="STRESS RESPONSE PROTEIN NHAX"/>
    <property type="match status" value="1"/>
</dbReference>
<dbReference type="PANTHER" id="PTHR46268:SF6">
    <property type="entry name" value="UNIVERSAL STRESS PROTEIN UP12"/>
    <property type="match status" value="1"/>
</dbReference>
<dbReference type="CDD" id="cd00293">
    <property type="entry name" value="USP-like"/>
    <property type="match status" value="2"/>
</dbReference>
<dbReference type="PRINTS" id="PR01438">
    <property type="entry name" value="UNVRSLSTRESS"/>
</dbReference>
<dbReference type="InterPro" id="IPR006015">
    <property type="entry name" value="Universal_stress_UspA"/>
</dbReference>
<evidence type="ECO:0000256" key="1">
    <source>
        <dbReference type="ARBA" id="ARBA00008791"/>
    </source>
</evidence>
<protein>
    <submittedName>
        <fullName evidence="3">Universal stress protein</fullName>
    </submittedName>
</protein>
<sequence length="282" mass="31654">MKRILVPTDFSDQAKYALDAAHRIALKTGAALVLIHVIEDATVTSVHYTGEVELPEMTDRLFMMRMIEKGKKKLEKLATSEAFSDIVVEQELRIGSPYHNIRDIVSEQEVDLVVMGTKGSSGVEEFLIGSNAEKVVRHAKCPVLTIHEELQNHSLETIVYATALDEDEIASFEVVKIFQAMYGAKINIVRINTPNNFQPDRVALKELEEFAEKLKVDNYELRIFNDNSEEEGIIYFAEQVKADLIAMATHGRTGLSHLLGGSIAEDVVNHTRRPVLTYSLKK</sequence>
<evidence type="ECO:0000259" key="2">
    <source>
        <dbReference type="Pfam" id="PF00582"/>
    </source>
</evidence>
<dbReference type="InterPro" id="IPR006016">
    <property type="entry name" value="UspA"/>
</dbReference>
<feature type="domain" description="UspA" evidence="2">
    <location>
        <begin position="1"/>
        <end position="146"/>
    </location>
</feature>
<dbReference type="Pfam" id="PF00582">
    <property type="entry name" value="Usp"/>
    <property type="match status" value="2"/>
</dbReference>
<reference evidence="3" key="1">
    <citation type="submission" date="2021-01" db="EMBL/GenBank/DDBJ databases">
        <title>Fulvivirga kasyanovii gen. nov., sp nov., a novel member of the phylum Bacteroidetes isolated from seawater in a mussel farm.</title>
        <authorList>
            <person name="Zhao L.-H."/>
            <person name="Wang Z.-J."/>
        </authorList>
    </citation>
    <scope>NUCLEOTIDE SEQUENCE</scope>
    <source>
        <strain evidence="3">2943</strain>
    </source>
</reference>
<dbReference type="EMBL" id="JAESIY010000010">
    <property type="protein sequence ID" value="MBL3658068.1"/>
    <property type="molecule type" value="Genomic_DNA"/>
</dbReference>
<feature type="domain" description="UspA" evidence="2">
    <location>
        <begin position="182"/>
        <end position="277"/>
    </location>
</feature>
<dbReference type="AlphaFoldDB" id="A0A937FCT8"/>
<evidence type="ECO:0000313" key="3">
    <source>
        <dbReference type="EMBL" id="MBL3658068.1"/>
    </source>
</evidence>
<comment type="similarity">
    <text evidence="1">Belongs to the universal stress protein A family.</text>
</comment>
<dbReference type="Proteomes" id="UP000659388">
    <property type="component" value="Unassembled WGS sequence"/>
</dbReference>
<accession>A0A937FCT8</accession>